<protein>
    <recommendedName>
        <fullName evidence="2">MORN repeat-containing protein</fullName>
    </recommendedName>
</protein>
<reference evidence="1" key="1">
    <citation type="submission" date="2023-07" db="EMBL/GenBank/DDBJ databases">
        <authorList>
            <person name="Xia Y."/>
        </authorList>
    </citation>
    <scope>NUCLEOTIDE SEQUENCE</scope>
    <source>
        <strain evidence="1">F</strain>
    </source>
</reference>
<name>A0AA96ELM4_9VIRU</name>
<evidence type="ECO:0000313" key="1">
    <source>
        <dbReference type="EMBL" id="WNL49909.1"/>
    </source>
</evidence>
<dbReference type="SUPFAM" id="SSF82185">
    <property type="entry name" value="Histone H3 K4-specific methyltransferase SET7/9 N-terminal domain"/>
    <property type="match status" value="1"/>
</dbReference>
<dbReference type="EMBL" id="OR343188">
    <property type="protein sequence ID" value="WNL49909.1"/>
    <property type="molecule type" value="Genomic_DNA"/>
</dbReference>
<gene>
    <name evidence="1" type="ORF">MarFTMF_393</name>
</gene>
<organism evidence="1">
    <name type="scientific">Marseillevirus sp</name>
    <dbReference type="NCBI Taxonomy" id="2809551"/>
    <lineage>
        <taxon>Viruses</taxon>
        <taxon>Varidnaviria</taxon>
        <taxon>Bamfordvirae</taxon>
        <taxon>Nucleocytoviricota</taxon>
        <taxon>Megaviricetes</taxon>
        <taxon>Pimascovirales</taxon>
        <taxon>Pimascovirales incertae sedis</taxon>
        <taxon>Marseilleviridae</taxon>
        <taxon>Marseillevirus</taxon>
    </lineage>
</organism>
<evidence type="ECO:0008006" key="2">
    <source>
        <dbReference type="Google" id="ProtNLM"/>
    </source>
</evidence>
<proteinExistence type="predicted"/>
<sequence length="161" mass="18639">MEAFLSDKEFLSFVVADDIEVREEEVKKEIPTKIKAFWSREHVDVNLLLKRKSTFSFRKGTNIKHGPFSSVIEHGRKRGNGPEVYNKLTRIRGRYIDGKLEGQKEETFCFAKKSEEYIFCGTTTTSYEKGVKHGIQTVKFPESKVVVRTFRNGEKVKPTEQ</sequence>
<accession>A0AA96ELM4</accession>